<comment type="caution">
    <text evidence="3">The sequence shown here is derived from an EMBL/GenBank/DDBJ whole genome shotgun (WGS) entry which is preliminary data.</text>
</comment>
<dbReference type="RefSeq" id="WP_274202416.1">
    <property type="nucleotide sequence ID" value="NZ_JAQZAO010000009.1"/>
</dbReference>
<evidence type="ECO:0000313" key="4">
    <source>
        <dbReference type="Proteomes" id="UP001300763"/>
    </source>
</evidence>
<accession>A0ABT5SYE7</accession>
<name>A0ABT5SYE7_9PSEU</name>
<sequence>MDPVSQKLYEPESVADRAREDAARPGPPYRIAAEKLASLSGLHLHDAQLDRAALVLHYGLAVSWAPVYMLLRRAAAQGPVTAALVTGSAMSLVADELMTPAFGFSAPNLEYPLATHLRGFAAHLAFGLAVAAVNETAWWLLGHQPHMKTATTRDRRDSQR</sequence>
<keyword evidence="4" id="KW-1185">Reference proteome</keyword>
<feature type="region of interest" description="Disordered" evidence="1">
    <location>
        <begin position="1"/>
        <end position="26"/>
    </location>
</feature>
<gene>
    <name evidence="3" type="ORF">PGB27_20515</name>
</gene>
<keyword evidence="2" id="KW-0812">Transmembrane</keyword>
<evidence type="ECO:0000313" key="3">
    <source>
        <dbReference type="EMBL" id="MDD7967731.1"/>
    </source>
</evidence>
<organism evidence="3 4">
    <name type="scientific">Actinomycetospora lemnae</name>
    <dbReference type="NCBI Taxonomy" id="3019891"/>
    <lineage>
        <taxon>Bacteria</taxon>
        <taxon>Bacillati</taxon>
        <taxon>Actinomycetota</taxon>
        <taxon>Actinomycetes</taxon>
        <taxon>Pseudonocardiales</taxon>
        <taxon>Pseudonocardiaceae</taxon>
        <taxon>Actinomycetospora</taxon>
    </lineage>
</organism>
<protein>
    <submittedName>
        <fullName evidence="3">DUF1440 domain-containing protein</fullName>
    </submittedName>
</protein>
<feature type="transmembrane region" description="Helical" evidence="2">
    <location>
        <begin position="83"/>
        <end position="102"/>
    </location>
</feature>
<evidence type="ECO:0000256" key="1">
    <source>
        <dbReference type="SAM" id="MobiDB-lite"/>
    </source>
</evidence>
<keyword evidence="2" id="KW-0472">Membrane</keyword>
<reference evidence="3 4" key="1">
    <citation type="submission" date="2023-02" db="EMBL/GenBank/DDBJ databases">
        <title>Genome sequencing required for Actinomycetospora new species description.</title>
        <authorList>
            <person name="Saimee Y."/>
            <person name="Duangmal K."/>
        </authorList>
    </citation>
    <scope>NUCLEOTIDE SEQUENCE [LARGE SCALE GENOMIC DNA]</scope>
    <source>
        <strain evidence="3 4">DW7H6</strain>
    </source>
</reference>
<dbReference type="Proteomes" id="UP001300763">
    <property type="component" value="Unassembled WGS sequence"/>
</dbReference>
<proteinExistence type="predicted"/>
<feature type="compositionally biased region" description="Basic and acidic residues" evidence="1">
    <location>
        <begin position="14"/>
        <end position="23"/>
    </location>
</feature>
<keyword evidence="2" id="KW-1133">Transmembrane helix</keyword>
<evidence type="ECO:0000256" key="2">
    <source>
        <dbReference type="SAM" id="Phobius"/>
    </source>
</evidence>
<feature type="transmembrane region" description="Helical" evidence="2">
    <location>
        <begin position="122"/>
        <end position="141"/>
    </location>
</feature>
<feature type="transmembrane region" description="Helical" evidence="2">
    <location>
        <begin position="52"/>
        <end position="71"/>
    </location>
</feature>
<dbReference type="EMBL" id="JAQZAO010000009">
    <property type="protein sequence ID" value="MDD7967731.1"/>
    <property type="molecule type" value="Genomic_DNA"/>
</dbReference>